<reference evidence="9 10" key="1">
    <citation type="submission" date="2020-06" db="EMBL/GenBank/DDBJ databases">
        <title>Transcriptomic and genomic resources for Thalictrum thalictroides and T. hernandezii: Facilitating candidate gene discovery in an emerging model plant lineage.</title>
        <authorList>
            <person name="Arias T."/>
            <person name="Riano-Pachon D.M."/>
            <person name="Di Stilio V.S."/>
        </authorList>
    </citation>
    <scope>NUCLEOTIDE SEQUENCE [LARGE SCALE GENOMIC DNA]</scope>
    <source>
        <strain evidence="10">cv. WT478/WT964</strain>
        <tissue evidence="9">Leaves</tissue>
    </source>
</reference>
<dbReference type="Proteomes" id="UP000554482">
    <property type="component" value="Unassembled WGS sequence"/>
</dbReference>
<accession>A0A7J6XGN6</accession>
<evidence type="ECO:0000256" key="3">
    <source>
        <dbReference type="ARBA" id="ARBA00022900"/>
    </source>
</evidence>
<keyword evidence="10" id="KW-1185">Reference proteome</keyword>
<dbReference type="InterPro" id="IPR000877">
    <property type="entry name" value="Prot_inh_BBI"/>
</dbReference>
<keyword evidence="2 6" id="KW-0646">Protease inhibitor</keyword>
<evidence type="ECO:0000256" key="1">
    <source>
        <dbReference type="ARBA" id="ARBA00008506"/>
    </source>
</evidence>
<name>A0A7J6XGN6_THATH</name>
<dbReference type="OrthoDB" id="1928998at2759"/>
<gene>
    <name evidence="9" type="ORF">FRX31_002046</name>
</gene>
<feature type="site" description="Reactive bond for trypsin" evidence="5">
    <location>
        <begin position="81"/>
        <end position="82"/>
    </location>
</feature>
<dbReference type="GO" id="GO:0004867">
    <property type="term" value="F:serine-type endopeptidase inhibitor activity"/>
    <property type="evidence" value="ECO:0007669"/>
    <property type="project" value="UniProtKB-KW"/>
</dbReference>
<dbReference type="SUPFAM" id="SSF57247">
    <property type="entry name" value="Bowman-Birk inhibitor, BBI"/>
    <property type="match status" value="1"/>
</dbReference>
<evidence type="ECO:0000313" key="10">
    <source>
        <dbReference type="Proteomes" id="UP000554482"/>
    </source>
</evidence>
<keyword evidence="4" id="KW-1015">Disulfide bond</keyword>
<evidence type="ECO:0000256" key="2">
    <source>
        <dbReference type="ARBA" id="ARBA00022690"/>
    </source>
</evidence>
<organism evidence="9 10">
    <name type="scientific">Thalictrum thalictroides</name>
    <name type="common">Rue-anemone</name>
    <name type="synonym">Anemone thalictroides</name>
    <dbReference type="NCBI Taxonomy" id="46969"/>
    <lineage>
        <taxon>Eukaryota</taxon>
        <taxon>Viridiplantae</taxon>
        <taxon>Streptophyta</taxon>
        <taxon>Embryophyta</taxon>
        <taxon>Tracheophyta</taxon>
        <taxon>Spermatophyta</taxon>
        <taxon>Magnoliopsida</taxon>
        <taxon>Ranunculales</taxon>
        <taxon>Ranunculaceae</taxon>
        <taxon>Thalictroideae</taxon>
        <taxon>Thalictrum</taxon>
    </lineage>
</organism>
<dbReference type="GO" id="GO:0005576">
    <property type="term" value="C:extracellular region"/>
    <property type="evidence" value="ECO:0007669"/>
    <property type="project" value="InterPro"/>
</dbReference>
<feature type="chain" id="PRO_5029892758" evidence="7">
    <location>
        <begin position="25"/>
        <end position="109"/>
    </location>
</feature>
<comment type="caution">
    <text evidence="9">The sequence shown here is derived from an EMBL/GenBank/DDBJ whole genome shotgun (WGS) entry which is preliminary data.</text>
</comment>
<dbReference type="Pfam" id="PF00228">
    <property type="entry name" value="Bowman-Birk_leg"/>
    <property type="match status" value="2"/>
</dbReference>
<dbReference type="AlphaFoldDB" id="A0A7J6XGN6"/>
<dbReference type="PANTHER" id="PTHR33479">
    <property type="entry name" value="BOWMAN-BIRK TYPE BRAN TRYPSIN INHIBITOR"/>
    <property type="match status" value="1"/>
</dbReference>
<dbReference type="PANTHER" id="PTHR33479:SF19">
    <property type="entry name" value="BOWMAN-BIRK TYPE PROTEINASE INHIBITOR C-II"/>
    <property type="match status" value="1"/>
</dbReference>
<proteinExistence type="inferred from homology"/>
<evidence type="ECO:0000256" key="4">
    <source>
        <dbReference type="ARBA" id="ARBA00023157"/>
    </source>
</evidence>
<dbReference type="InterPro" id="IPR035995">
    <property type="entry name" value="Bowman-Birk_prot_inh"/>
</dbReference>
<dbReference type="EMBL" id="JABWDY010000102">
    <property type="protein sequence ID" value="KAF5208367.1"/>
    <property type="molecule type" value="Genomic_DNA"/>
</dbReference>
<keyword evidence="3 6" id="KW-0722">Serine protease inhibitor</keyword>
<sequence length="109" mass="12068">MKTSVILFCVVASLVLFSFGFASARFEEIYEQTTQVVHNGDSYESCCDFCVCTRSIPPLCRCTDIKNTCDGCSANSCLCTKSIPPQCRCMDIKNYCAPPCIKMGFKSIE</sequence>
<dbReference type="CDD" id="cd00023">
    <property type="entry name" value="BBI"/>
    <property type="match status" value="1"/>
</dbReference>
<evidence type="ECO:0000313" key="9">
    <source>
        <dbReference type="EMBL" id="KAF5208367.1"/>
    </source>
</evidence>
<dbReference type="Gene3D" id="2.10.69.10">
    <property type="entry name" value="Cysteine Protease (Bromelain) Inhibitor, subunit H"/>
    <property type="match status" value="2"/>
</dbReference>
<evidence type="ECO:0000259" key="8">
    <source>
        <dbReference type="SMART" id="SM00269"/>
    </source>
</evidence>
<dbReference type="SMART" id="SM00269">
    <property type="entry name" value="BowB"/>
    <property type="match status" value="1"/>
</dbReference>
<keyword evidence="7" id="KW-0732">Signal</keyword>
<evidence type="ECO:0000256" key="7">
    <source>
        <dbReference type="SAM" id="SignalP"/>
    </source>
</evidence>
<protein>
    <submittedName>
        <fullName evidence="9">Bbi inhibitor</fullName>
    </submittedName>
</protein>
<evidence type="ECO:0000256" key="5">
    <source>
        <dbReference type="PIRSR" id="PIRSR600877-50"/>
    </source>
</evidence>
<comment type="similarity">
    <text evidence="1 6">Belongs to the Bowman-Birk serine protease inhibitor family.</text>
</comment>
<feature type="site" description="Reactive bond for trypsin" evidence="5">
    <location>
        <begin position="54"/>
        <end position="55"/>
    </location>
</feature>
<feature type="signal peptide" evidence="7">
    <location>
        <begin position="1"/>
        <end position="24"/>
    </location>
</feature>
<feature type="domain" description="Bowman-Birk serine protease inhibitors family" evidence="8">
    <location>
        <begin position="46"/>
        <end position="100"/>
    </location>
</feature>
<evidence type="ECO:0000256" key="6">
    <source>
        <dbReference type="RuleBase" id="RU003856"/>
    </source>
</evidence>